<proteinExistence type="predicted"/>
<reference evidence="1 2" key="1">
    <citation type="submission" date="2018-06" db="EMBL/GenBank/DDBJ databases">
        <authorList>
            <consortium name="Pathogen Informatics"/>
            <person name="Doyle S."/>
        </authorList>
    </citation>
    <scope>NUCLEOTIDE SEQUENCE [LARGE SCALE GENOMIC DNA]</scope>
    <source>
        <strain evidence="1 2">NCTC10821</strain>
    </source>
</reference>
<protein>
    <submittedName>
        <fullName evidence="1">Uncharacterized protein</fullName>
    </submittedName>
</protein>
<organism evidence="1 2">
    <name type="scientific">Mycolicibacterium tokaiense</name>
    <dbReference type="NCBI Taxonomy" id="39695"/>
    <lineage>
        <taxon>Bacteria</taxon>
        <taxon>Bacillati</taxon>
        <taxon>Actinomycetota</taxon>
        <taxon>Actinomycetes</taxon>
        <taxon>Mycobacteriales</taxon>
        <taxon>Mycobacteriaceae</taxon>
        <taxon>Mycolicibacterium</taxon>
    </lineage>
</organism>
<name>A0A378TH56_9MYCO</name>
<evidence type="ECO:0000313" key="2">
    <source>
        <dbReference type="Proteomes" id="UP000254978"/>
    </source>
</evidence>
<dbReference type="Proteomes" id="UP000254978">
    <property type="component" value="Unassembled WGS sequence"/>
</dbReference>
<keyword evidence="2" id="KW-1185">Reference proteome</keyword>
<dbReference type="AlphaFoldDB" id="A0A378TH56"/>
<accession>A0A378TH56</accession>
<evidence type="ECO:0000313" key="1">
    <source>
        <dbReference type="EMBL" id="STZ59874.1"/>
    </source>
</evidence>
<dbReference type="EMBL" id="UGQT01000001">
    <property type="protein sequence ID" value="STZ59874.1"/>
    <property type="molecule type" value="Genomic_DNA"/>
</dbReference>
<sequence>MLDFICPTCGTFGFDESDCVSCDGRGDDAGASR</sequence>
<gene>
    <name evidence="1" type="ORF">NCTC10821_03412</name>
</gene>